<keyword evidence="5 7" id="KW-0597">Phosphoprotein</keyword>
<dbReference type="EC" id="3.1.1.61" evidence="5"/>
<dbReference type="CDD" id="cd16432">
    <property type="entry name" value="CheB_Rec"/>
    <property type="match status" value="1"/>
</dbReference>
<dbReference type="PROSITE" id="PS50122">
    <property type="entry name" value="CHEB"/>
    <property type="match status" value="1"/>
</dbReference>
<dbReference type="PANTHER" id="PTHR42872:SF6">
    <property type="entry name" value="PROTEIN-GLUTAMATE METHYLESTERASE_PROTEIN-GLUTAMINE GLUTAMINASE"/>
    <property type="match status" value="1"/>
</dbReference>
<evidence type="ECO:0000256" key="6">
    <source>
        <dbReference type="PROSITE-ProRule" id="PRU00050"/>
    </source>
</evidence>
<feature type="active site" evidence="5 6">
    <location>
        <position position="294"/>
    </location>
</feature>
<evidence type="ECO:0000256" key="5">
    <source>
        <dbReference type="HAMAP-Rule" id="MF_00099"/>
    </source>
</evidence>
<feature type="active site" evidence="5 6">
    <location>
        <position position="174"/>
    </location>
</feature>
<evidence type="ECO:0000256" key="3">
    <source>
        <dbReference type="ARBA" id="ARBA00022801"/>
    </source>
</evidence>
<dbReference type="InterPro" id="IPR011006">
    <property type="entry name" value="CheY-like_superfamily"/>
</dbReference>
<dbReference type="InterPro" id="IPR008248">
    <property type="entry name" value="CheB-like"/>
</dbReference>
<dbReference type="SUPFAM" id="SSF52172">
    <property type="entry name" value="CheY-like"/>
    <property type="match status" value="1"/>
</dbReference>
<comment type="PTM">
    <text evidence="5">Phosphorylated by CheA. Phosphorylation of the N-terminal regulatory domain activates the methylesterase activity.</text>
</comment>
<dbReference type="Pfam" id="PF00072">
    <property type="entry name" value="Response_reg"/>
    <property type="match status" value="1"/>
</dbReference>
<keyword evidence="2 5" id="KW-0145">Chemotaxis</keyword>
<dbReference type="GO" id="GO:0008168">
    <property type="term" value="F:methyltransferase activity"/>
    <property type="evidence" value="ECO:0007669"/>
    <property type="project" value="UniProtKB-KW"/>
</dbReference>
<dbReference type="InterPro" id="IPR000673">
    <property type="entry name" value="Sig_transdc_resp-reg_Me-estase"/>
</dbReference>
<evidence type="ECO:0000256" key="7">
    <source>
        <dbReference type="PROSITE-ProRule" id="PRU00169"/>
    </source>
</evidence>
<comment type="caution">
    <text evidence="10">The sequence shown here is derived from an EMBL/GenBank/DDBJ whole genome shotgun (WGS) entry which is preliminary data.</text>
</comment>
<dbReference type="Proteomes" id="UP000286997">
    <property type="component" value="Unassembled WGS sequence"/>
</dbReference>
<evidence type="ECO:0000259" key="9">
    <source>
        <dbReference type="PROSITE" id="PS50122"/>
    </source>
</evidence>
<feature type="active site" evidence="5 6">
    <location>
        <position position="201"/>
    </location>
</feature>
<evidence type="ECO:0000256" key="1">
    <source>
        <dbReference type="ARBA" id="ARBA00022490"/>
    </source>
</evidence>
<comment type="similarity">
    <text evidence="5">Belongs to the CheB family.</text>
</comment>
<feature type="domain" description="CheB-type methylesterase" evidence="9">
    <location>
        <begin position="163"/>
        <end position="352"/>
    </location>
</feature>
<feature type="modified residue" description="4-aspartylphosphate" evidence="5 7">
    <location>
        <position position="57"/>
    </location>
</feature>
<dbReference type="AlphaFoldDB" id="A0A437PHG1"/>
<accession>A0A437PHG1</accession>
<keyword evidence="3 5" id="KW-0378">Hydrolase</keyword>
<dbReference type="SMART" id="SM00448">
    <property type="entry name" value="REC"/>
    <property type="match status" value="1"/>
</dbReference>
<dbReference type="GO" id="GO:0005737">
    <property type="term" value="C:cytoplasm"/>
    <property type="evidence" value="ECO:0007669"/>
    <property type="project" value="UniProtKB-SubCell"/>
</dbReference>
<dbReference type="CDD" id="cd17541">
    <property type="entry name" value="REC_CheB-like"/>
    <property type="match status" value="1"/>
</dbReference>
<keyword evidence="10" id="KW-0489">Methyltransferase</keyword>
<sequence length="365" mass="37541">MSAPVRVMLVEDSLVVRQLLAHIVSRDPRLALVAAVASGEEALREIHRVSPDVISMDIRLPGIDGLETTRRIMAERPTPIVVVADAVEDASLRISMNALRAGALSVVEKPVGTGHAAYEAISGQICTQLRIMSQVPVIRRRAIGAERLGRPVPDLPAEAFREPGIPSHVAVAASTGGPPAFARLLGALPADFSVPILLVQHMGAAFMEGFADWLNGVVPLRVVLAQDGVRPVAGHVYVAPGDRHLALGPAGLLATSDEPPVGGQRPSATVLFRSLARVAGPRGLGVLLTGMGEDGAAGLRDMRAAGAATIAEHESSAVVYGMPAAAVRLGAAGSVLPLDLIAPRLLRAVQPGVPAPGGPVPGGAA</sequence>
<comment type="catalytic activity">
    <reaction evidence="4 5">
        <text>[protein]-L-glutamate 5-O-methyl ester + H2O = L-glutamyl-[protein] + methanol + H(+)</text>
        <dbReference type="Rhea" id="RHEA:23236"/>
        <dbReference type="Rhea" id="RHEA-COMP:10208"/>
        <dbReference type="Rhea" id="RHEA-COMP:10311"/>
        <dbReference type="ChEBI" id="CHEBI:15377"/>
        <dbReference type="ChEBI" id="CHEBI:15378"/>
        <dbReference type="ChEBI" id="CHEBI:17790"/>
        <dbReference type="ChEBI" id="CHEBI:29973"/>
        <dbReference type="ChEBI" id="CHEBI:82795"/>
        <dbReference type="EC" id="3.1.1.61"/>
    </reaction>
</comment>
<dbReference type="GO" id="GO:0006935">
    <property type="term" value="P:chemotaxis"/>
    <property type="evidence" value="ECO:0007669"/>
    <property type="project" value="UniProtKB-UniRule"/>
</dbReference>
<dbReference type="PIRSF" id="PIRSF000876">
    <property type="entry name" value="RR_chemtxs_CheB"/>
    <property type="match status" value="1"/>
</dbReference>
<reference evidence="10 11" key="1">
    <citation type="submission" date="2019-01" db="EMBL/GenBank/DDBJ databases">
        <authorList>
            <person name="Chen W.-M."/>
        </authorList>
    </citation>
    <scope>NUCLEOTIDE SEQUENCE [LARGE SCALE GENOMIC DNA]</scope>
    <source>
        <strain evidence="10 11">TER-1</strain>
    </source>
</reference>
<dbReference type="InterPro" id="IPR035909">
    <property type="entry name" value="CheB_C"/>
</dbReference>
<protein>
    <recommendedName>
        <fullName evidence="5">Protein-glutamate methylesterase/protein-glutamine glutaminase</fullName>
        <ecNumber evidence="5">3.1.1.61</ecNumber>
        <ecNumber evidence="5">3.5.1.44</ecNumber>
    </recommendedName>
</protein>
<keyword evidence="10" id="KW-0808">Transferase</keyword>
<dbReference type="Gene3D" id="3.40.50.2300">
    <property type="match status" value="1"/>
</dbReference>
<dbReference type="EMBL" id="SACP01000001">
    <property type="protein sequence ID" value="RVU21554.1"/>
    <property type="molecule type" value="Genomic_DNA"/>
</dbReference>
<name>A0A437PHG1_9HYPH</name>
<organism evidence="10 11">
    <name type="scientific">Methylobacterium oryzihabitans</name>
    <dbReference type="NCBI Taxonomy" id="2499852"/>
    <lineage>
        <taxon>Bacteria</taxon>
        <taxon>Pseudomonadati</taxon>
        <taxon>Pseudomonadota</taxon>
        <taxon>Alphaproteobacteria</taxon>
        <taxon>Hyphomicrobiales</taxon>
        <taxon>Methylobacteriaceae</taxon>
        <taxon>Methylobacterium</taxon>
    </lineage>
</organism>
<feature type="domain" description="Response regulatory" evidence="8">
    <location>
        <begin position="6"/>
        <end position="124"/>
    </location>
</feature>
<dbReference type="EC" id="3.5.1.44" evidence="5"/>
<dbReference type="PANTHER" id="PTHR42872">
    <property type="entry name" value="PROTEIN-GLUTAMATE METHYLESTERASE/PROTEIN-GLUTAMINE GLUTAMINASE"/>
    <property type="match status" value="1"/>
</dbReference>
<dbReference type="HAMAP" id="MF_00099">
    <property type="entry name" value="CheB_chemtxs"/>
    <property type="match status" value="1"/>
</dbReference>
<proteinExistence type="inferred from homology"/>
<comment type="function">
    <text evidence="5">Involved in chemotaxis. Part of a chemotaxis signal transduction system that modulates chemotaxis in response to various stimuli. Catalyzes the demethylation of specific methylglutamate residues introduced into the chemoreceptors (methyl-accepting chemotaxis proteins or MCP) by CheR. Also mediates the irreversible deamidation of specific glutamine residues to glutamic acid.</text>
</comment>
<dbReference type="Pfam" id="PF01339">
    <property type="entry name" value="CheB_methylest"/>
    <property type="match status" value="1"/>
</dbReference>
<dbReference type="GO" id="GO:0008984">
    <property type="term" value="F:protein-glutamate methylesterase activity"/>
    <property type="evidence" value="ECO:0007669"/>
    <property type="project" value="UniProtKB-UniRule"/>
</dbReference>
<dbReference type="GO" id="GO:0050568">
    <property type="term" value="F:protein-glutamine glutaminase activity"/>
    <property type="evidence" value="ECO:0007669"/>
    <property type="project" value="UniProtKB-UniRule"/>
</dbReference>
<evidence type="ECO:0000313" key="11">
    <source>
        <dbReference type="Proteomes" id="UP000286997"/>
    </source>
</evidence>
<dbReference type="InterPro" id="IPR001789">
    <property type="entry name" value="Sig_transdc_resp-reg_receiver"/>
</dbReference>
<dbReference type="GO" id="GO:0000156">
    <property type="term" value="F:phosphorelay response regulator activity"/>
    <property type="evidence" value="ECO:0007669"/>
    <property type="project" value="InterPro"/>
</dbReference>
<comment type="domain">
    <text evidence="5">Contains a C-terminal catalytic domain, and an N-terminal region which modulates catalytic activity.</text>
</comment>
<dbReference type="NCBIfam" id="NF001965">
    <property type="entry name" value="PRK00742.1"/>
    <property type="match status" value="1"/>
</dbReference>
<gene>
    <name evidence="5 10" type="primary">cheB</name>
    <name evidence="10" type="ORF">EOE48_00390</name>
</gene>
<evidence type="ECO:0000256" key="4">
    <source>
        <dbReference type="ARBA" id="ARBA00048267"/>
    </source>
</evidence>
<evidence type="ECO:0000313" key="10">
    <source>
        <dbReference type="EMBL" id="RVU21554.1"/>
    </source>
</evidence>
<dbReference type="SUPFAM" id="SSF52738">
    <property type="entry name" value="Methylesterase CheB, C-terminal domain"/>
    <property type="match status" value="1"/>
</dbReference>
<dbReference type="Gene3D" id="3.40.50.180">
    <property type="entry name" value="Methylesterase CheB, C-terminal domain"/>
    <property type="match status" value="1"/>
</dbReference>
<comment type="catalytic activity">
    <reaction evidence="5">
        <text>L-glutaminyl-[protein] + H2O = L-glutamyl-[protein] + NH4(+)</text>
        <dbReference type="Rhea" id="RHEA:16441"/>
        <dbReference type="Rhea" id="RHEA-COMP:10207"/>
        <dbReference type="Rhea" id="RHEA-COMP:10208"/>
        <dbReference type="ChEBI" id="CHEBI:15377"/>
        <dbReference type="ChEBI" id="CHEBI:28938"/>
        <dbReference type="ChEBI" id="CHEBI:29973"/>
        <dbReference type="ChEBI" id="CHEBI:30011"/>
        <dbReference type="EC" id="3.5.1.44"/>
    </reaction>
</comment>
<dbReference type="PROSITE" id="PS50110">
    <property type="entry name" value="RESPONSE_REGULATORY"/>
    <property type="match status" value="1"/>
</dbReference>
<evidence type="ECO:0000256" key="2">
    <source>
        <dbReference type="ARBA" id="ARBA00022500"/>
    </source>
</evidence>
<dbReference type="GO" id="GO:0032259">
    <property type="term" value="P:methylation"/>
    <property type="evidence" value="ECO:0007669"/>
    <property type="project" value="UniProtKB-KW"/>
</dbReference>
<keyword evidence="11" id="KW-1185">Reference proteome</keyword>
<dbReference type="OrthoDB" id="9793421at2"/>
<evidence type="ECO:0000259" key="8">
    <source>
        <dbReference type="PROSITE" id="PS50110"/>
    </source>
</evidence>
<comment type="subcellular location">
    <subcellularLocation>
        <location evidence="5">Cytoplasm</location>
    </subcellularLocation>
</comment>
<keyword evidence="1 5" id="KW-0963">Cytoplasm</keyword>